<dbReference type="OMA" id="FASSCLY"/>
<dbReference type="PIRSF" id="PIRSF026509">
    <property type="entry name" value="UCP026509"/>
    <property type="match status" value="1"/>
</dbReference>
<reference evidence="2" key="1">
    <citation type="submission" date="2021-08" db="EMBL/GenBank/DDBJ databases">
        <title>WGS assembly of Ceratopteris richardii.</title>
        <authorList>
            <person name="Marchant D.B."/>
            <person name="Chen G."/>
            <person name="Jenkins J."/>
            <person name="Shu S."/>
            <person name="Leebens-Mack J."/>
            <person name="Grimwood J."/>
            <person name="Schmutz J."/>
            <person name="Soltis P."/>
            <person name="Soltis D."/>
            <person name="Chen Z.-H."/>
        </authorList>
    </citation>
    <scope>NUCLEOTIDE SEQUENCE</scope>
    <source>
        <strain evidence="2">Whitten #5841</strain>
        <tissue evidence="2">Leaf</tissue>
    </source>
</reference>
<keyword evidence="1" id="KW-0812">Transmembrane</keyword>
<feature type="transmembrane region" description="Helical" evidence="1">
    <location>
        <begin position="57"/>
        <end position="82"/>
    </location>
</feature>
<protein>
    <submittedName>
        <fullName evidence="2">Uncharacterized protein</fullName>
    </submittedName>
</protein>
<evidence type="ECO:0000256" key="1">
    <source>
        <dbReference type="SAM" id="Phobius"/>
    </source>
</evidence>
<dbReference type="Pfam" id="PF03350">
    <property type="entry name" value="UPF0114"/>
    <property type="match status" value="1"/>
</dbReference>
<dbReference type="AlphaFoldDB" id="A0A8T2SRD4"/>
<evidence type="ECO:0000313" key="2">
    <source>
        <dbReference type="EMBL" id="KAH7366254.1"/>
    </source>
</evidence>
<name>A0A8T2SRD4_CERRI</name>
<proteinExistence type="predicted"/>
<dbReference type="PANTHER" id="PTHR31721:SF4">
    <property type="entry name" value="OS06G0710300 PROTEIN"/>
    <property type="match status" value="1"/>
</dbReference>
<dbReference type="InterPro" id="IPR005134">
    <property type="entry name" value="UPF0114"/>
</dbReference>
<dbReference type="OrthoDB" id="1912077at2759"/>
<feature type="transmembrane region" description="Helical" evidence="1">
    <location>
        <begin position="206"/>
        <end position="225"/>
    </location>
</feature>
<organism evidence="2 3">
    <name type="scientific">Ceratopteris richardii</name>
    <name type="common">Triangle waterfern</name>
    <dbReference type="NCBI Taxonomy" id="49495"/>
    <lineage>
        <taxon>Eukaryota</taxon>
        <taxon>Viridiplantae</taxon>
        <taxon>Streptophyta</taxon>
        <taxon>Embryophyta</taxon>
        <taxon>Tracheophyta</taxon>
        <taxon>Polypodiopsida</taxon>
        <taxon>Polypodiidae</taxon>
        <taxon>Polypodiales</taxon>
        <taxon>Pteridineae</taxon>
        <taxon>Pteridaceae</taxon>
        <taxon>Parkerioideae</taxon>
        <taxon>Ceratopteris</taxon>
    </lineage>
</organism>
<dbReference type="PANTHER" id="PTHR31721">
    <property type="entry name" value="OS06G0710300 PROTEIN"/>
    <property type="match status" value="1"/>
</dbReference>
<accession>A0A8T2SRD4</accession>
<dbReference type="EMBL" id="CM035423">
    <property type="protein sequence ID" value="KAH7366254.1"/>
    <property type="molecule type" value="Genomic_DNA"/>
</dbReference>
<sequence>MGKEAHTNGAAANDCSTSAAIAAAREAARILQPPEPPQPLAHHLEALIEAMIFNCRFLTLFAVIGSLGGSVLCFMQGCRFVKQSFFDYVHHTICGLDTSHVVILLVEAIDIFLVATVMMIFGMGVYELFINNIGIQNEDEGFLSTGHAKKHAISNLFGLFKIEVRPSWLEIRSLHELKTKVGHLVVMILLVGMFENSKKVPLKTGFDLLCFSGSILFASSCLYLLSKLNVK</sequence>
<keyword evidence="1" id="KW-1133">Transmembrane helix</keyword>
<keyword evidence="1" id="KW-0472">Membrane</keyword>
<keyword evidence="3" id="KW-1185">Reference proteome</keyword>
<gene>
    <name evidence="2" type="ORF">KP509_18G069900</name>
</gene>
<feature type="transmembrane region" description="Helical" evidence="1">
    <location>
        <begin position="102"/>
        <end position="126"/>
    </location>
</feature>
<evidence type="ECO:0000313" key="3">
    <source>
        <dbReference type="Proteomes" id="UP000825935"/>
    </source>
</evidence>
<comment type="caution">
    <text evidence="2">The sequence shown here is derived from an EMBL/GenBank/DDBJ whole genome shotgun (WGS) entry which is preliminary data.</text>
</comment>
<dbReference type="Proteomes" id="UP000825935">
    <property type="component" value="Chromosome 18"/>
</dbReference>